<reference evidence="5" key="1">
    <citation type="submission" date="2020-10" db="EMBL/GenBank/DDBJ databases">
        <title>Phylogeny of dyella-like bacteria.</title>
        <authorList>
            <person name="Fu J."/>
        </authorList>
    </citation>
    <scope>NUCLEOTIDE SEQUENCE</scope>
    <source>
        <strain evidence="5">DHOC52</strain>
    </source>
</reference>
<dbReference type="SMART" id="SM00248">
    <property type="entry name" value="ANK"/>
    <property type="match status" value="3"/>
</dbReference>
<evidence type="ECO:0000313" key="5">
    <source>
        <dbReference type="EMBL" id="MBM7125311.1"/>
    </source>
</evidence>
<dbReference type="InterPro" id="IPR051070">
    <property type="entry name" value="NF-kappa-B_inhibitor"/>
</dbReference>
<proteinExistence type="predicted"/>
<dbReference type="InterPro" id="IPR036770">
    <property type="entry name" value="Ankyrin_rpt-contain_sf"/>
</dbReference>
<dbReference type="RefSeq" id="WP_204680836.1">
    <property type="nucleotide sequence ID" value="NZ_BSNR01000010.1"/>
</dbReference>
<evidence type="ECO:0000313" key="6">
    <source>
        <dbReference type="Proteomes" id="UP001430149"/>
    </source>
</evidence>
<evidence type="ECO:0000256" key="2">
    <source>
        <dbReference type="ARBA" id="ARBA00023043"/>
    </source>
</evidence>
<dbReference type="PANTHER" id="PTHR46680">
    <property type="entry name" value="NF-KAPPA-B INHIBITOR ALPHA"/>
    <property type="match status" value="1"/>
</dbReference>
<keyword evidence="6" id="KW-1185">Reference proteome</keyword>
<comment type="caution">
    <text evidence="5">The sequence shown here is derived from an EMBL/GenBank/DDBJ whole genome shotgun (WGS) entry which is preliminary data.</text>
</comment>
<dbReference type="PANTHER" id="PTHR46680:SF3">
    <property type="entry name" value="NF-KAPPA-B INHIBITOR CACTUS"/>
    <property type="match status" value="1"/>
</dbReference>
<name>A0ABS2K2C5_9GAMM</name>
<gene>
    <name evidence="5" type="ORF">ISP19_07930</name>
</gene>
<evidence type="ECO:0000256" key="4">
    <source>
        <dbReference type="SAM" id="SignalP"/>
    </source>
</evidence>
<accession>A0ABS2K2C5</accession>
<feature type="signal peptide" evidence="4">
    <location>
        <begin position="1"/>
        <end position="26"/>
    </location>
</feature>
<organism evidence="5 6">
    <name type="scientific">Dyella flava</name>
    <dbReference type="NCBI Taxonomy" id="1920170"/>
    <lineage>
        <taxon>Bacteria</taxon>
        <taxon>Pseudomonadati</taxon>
        <taxon>Pseudomonadota</taxon>
        <taxon>Gammaproteobacteria</taxon>
        <taxon>Lysobacterales</taxon>
        <taxon>Rhodanobacteraceae</taxon>
        <taxon>Dyella</taxon>
    </lineage>
</organism>
<keyword evidence="1" id="KW-0677">Repeat</keyword>
<dbReference type="EMBL" id="JADIKE010000032">
    <property type="protein sequence ID" value="MBM7125311.1"/>
    <property type="molecule type" value="Genomic_DNA"/>
</dbReference>
<keyword evidence="4" id="KW-0732">Signal</keyword>
<sequence length="228" mass="24229">MNTDVKRFWTALAGVACAAMYLNASAASCLQGKDEVQHYMSYFKSHLQASNPVETNNELLLAQEILSGRTADVKEVMSKGVLNPNTTFYLGSDKKMSLLGLALVGCQSDIAKALVNEGADVNGSPDFRPLAIAAGNGNSIMATFLLQHGALIDAVDSLGRTPLEVAVRQRQLSTVKLLISQDPQLNRKLVGGHTLLDLVAPSEDPGDLAIANELRAHGVKSGNQANTN</sequence>
<evidence type="ECO:0000256" key="3">
    <source>
        <dbReference type="PROSITE-ProRule" id="PRU00023"/>
    </source>
</evidence>
<dbReference type="PROSITE" id="PS50088">
    <property type="entry name" value="ANK_REPEAT"/>
    <property type="match status" value="1"/>
</dbReference>
<dbReference type="Proteomes" id="UP001430149">
    <property type="component" value="Unassembled WGS sequence"/>
</dbReference>
<dbReference type="Pfam" id="PF12796">
    <property type="entry name" value="Ank_2"/>
    <property type="match status" value="1"/>
</dbReference>
<protein>
    <submittedName>
        <fullName evidence="5">Ankyrin repeat domain-containing protein</fullName>
    </submittedName>
</protein>
<dbReference type="Gene3D" id="1.25.40.20">
    <property type="entry name" value="Ankyrin repeat-containing domain"/>
    <property type="match status" value="1"/>
</dbReference>
<evidence type="ECO:0000256" key="1">
    <source>
        <dbReference type="ARBA" id="ARBA00022737"/>
    </source>
</evidence>
<dbReference type="SUPFAM" id="SSF48403">
    <property type="entry name" value="Ankyrin repeat"/>
    <property type="match status" value="1"/>
</dbReference>
<feature type="repeat" description="ANK" evidence="3">
    <location>
        <begin position="125"/>
        <end position="157"/>
    </location>
</feature>
<feature type="chain" id="PRO_5046033676" evidence="4">
    <location>
        <begin position="27"/>
        <end position="228"/>
    </location>
</feature>
<keyword evidence="2 3" id="KW-0040">ANK repeat</keyword>
<dbReference type="InterPro" id="IPR002110">
    <property type="entry name" value="Ankyrin_rpt"/>
</dbReference>
<dbReference type="PROSITE" id="PS51257">
    <property type="entry name" value="PROKAR_LIPOPROTEIN"/>
    <property type="match status" value="1"/>
</dbReference>